<comment type="caution">
    <text evidence="2">The sequence shown here is derived from an EMBL/GenBank/DDBJ whole genome shotgun (WGS) entry which is preliminary data.</text>
</comment>
<dbReference type="Proteomes" id="UP000177698">
    <property type="component" value="Unassembled WGS sequence"/>
</dbReference>
<reference evidence="2 3" key="1">
    <citation type="journal article" date="2016" name="Nat. Commun.">
        <title>Thousands of microbial genomes shed light on interconnected biogeochemical processes in an aquifer system.</title>
        <authorList>
            <person name="Anantharaman K."/>
            <person name="Brown C.T."/>
            <person name="Hug L.A."/>
            <person name="Sharon I."/>
            <person name="Castelle C.J."/>
            <person name="Probst A.J."/>
            <person name="Thomas B.C."/>
            <person name="Singh A."/>
            <person name="Wilkins M.J."/>
            <person name="Karaoz U."/>
            <person name="Brodie E.L."/>
            <person name="Williams K.H."/>
            <person name="Hubbard S.S."/>
            <person name="Banfield J.F."/>
        </authorList>
    </citation>
    <scope>NUCLEOTIDE SEQUENCE [LARGE SCALE GENOMIC DNA]</scope>
</reference>
<gene>
    <name evidence="2" type="ORF">A2954_06570</name>
</gene>
<dbReference type="EMBL" id="MGAG01000038">
    <property type="protein sequence ID" value="OGK39672.1"/>
    <property type="molecule type" value="Genomic_DNA"/>
</dbReference>
<accession>A0A1F7I8P2</accession>
<keyword evidence="1" id="KW-0812">Transmembrane</keyword>
<dbReference type="STRING" id="1802056.A2954_06570"/>
<evidence type="ECO:0000256" key="1">
    <source>
        <dbReference type="SAM" id="Phobius"/>
    </source>
</evidence>
<keyword evidence="1" id="KW-1133">Transmembrane helix</keyword>
<feature type="transmembrane region" description="Helical" evidence="1">
    <location>
        <begin position="27"/>
        <end position="48"/>
    </location>
</feature>
<evidence type="ECO:0000313" key="3">
    <source>
        <dbReference type="Proteomes" id="UP000177698"/>
    </source>
</evidence>
<feature type="transmembrane region" description="Helical" evidence="1">
    <location>
        <begin position="54"/>
        <end position="76"/>
    </location>
</feature>
<dbReference type="AlphaFoldDB" id="A0A1F7I8P2"/>
<organism evidence="2 3">
    <name type="scientific">Candidatus Roizmanbacteria bacterium RIFCSPLOWO2_01_FULL_37_12</name>
    <dbReference type="NCBI Taxonomy" id="1802056"/>
    <lineage>
        <taxon>Bacteria</taxon>
        <taxon>Candidatus Roizmaniibacteriota</taxon>
    </lineage>
</organism>
<keyword evidence="1" id="KW-0472">Membrane</keyword>
<name>A0A1F7I8P2_9BACT</name>
<sequence length="131" mass="15346">MLDEGKLSKFNRLPVNKFIGRIDVKNVLTGHIWIIFIFLLTLLLLVWLKSNALIIVSLLLLLLFILVFYMYTYIYFMKTDPDYLRSETYSLEKHKLEMGGSKFKEKSLELISEDMPISLPNGKKVKKKLLT</sequence>
<proteinExistence type="predicted"/>
<evidence type="ECO:0000313" key="2">
    <source>
        <dbReference type="EMBL" id="OGK39672.1"/>
    </source>
</evidence>
<protein>
    <submittedName>
        <fullName evidence="2">Uncharacterized protein</fullName>
    </submittedName>
</protein>